<keyword evidence="19" id="KW-1185">Reference proteome</keyword>
<feature type="binding site" evidence="15">
    <location>
        <position position="613"/>
    </location>
    <ligand>
        <name>Ca(2+)</name>
        <dbReference type="ChEBI" id="CHEBI:29108"/>
    </ligand>
</feature>
<proteinExistence type="predicted"/>
<dbReference type="Pfam" id="PF09286">
    <property type="entry name" value="Pro-kuma_activ"/>
    <property type="match status" value="1"/>
</dbReference>
<dbReference type="PANTHER" id="PTHR14218:SF19">
    <property type="entry name" value="SERINE PROTEASE AORO, PUTATIVE (AFU_ORTHOLOGUE AFUA_6G10250)-RELATED"/>
    <property type="match status" value="1"/>
</dbReference>
<evidence type="ECO:0000256" key="9">
    <source>
        <dbReference type="ARBA" id="ARBA00022801"/>
    </source>
</evidence>
<dbReference type="Pfam" id="PF00082">
    <property type="entry name" value="Peptidase_S8"/>
    <property type="match status" value="1"/>
</dbReference>
<sequence length="654" mass="69691">MKLSVIAIAGLLSLASCAPTGNYAVHEKRNGDNRMWTPHDIELDRRAMLPISISLTQQNLDKGYEFLMDVSDSKSPNYGKHWTPEQIKETFAPSAEAVGAVKEWLTSYGIIDERLSVSKSGSWIRFNSTIGEAEVLMQTKYRVYEHADTKKTHIACDEYSVPAEIKSHIDFITPTIEFGAVVRELKKTRALPRRDVTKGSTNGTTKLVGLAVEGPRLALPPPPPKNGPVAQASSPTYCDQYITPDCLRALYGFPVGSLSKSSYGIVEFTPNAYLQSDMNLFYASLATNVPVGYTPTLNSIDGGVNQVTYQGFAYNGEADLDLQYAIALVYPQKVTLYQVGDMVEGASFNNFLDAIDGTYCTYSGGDDVIDPVYPDPAAGGYKGAKNCGTFTPTSVISISYAYNEADLPVAYMNRQCNEYMKLGLQGVTIVTSSGDNGVAGNSNQCCTYQGCSGGWLNAAGASGAFNPSFPGTCPYITSVGATQIVPGSKVTAAEEACTTVIYSGGGFSNNFALPGYQTSAVKTYFKSHKPKYSTTLYNASGKTRAIPDISANGANYLCAVDGVGQLIYGTSASAPTVGAIVTLINEQRIGAGKSAVGFINPVLYANPKALNDIKKGTNPGCGTKGFSAVSGWDPLTGLGTPNYPALLKLFMALP</sequence>
<organism evidence="18 19">
    <name type="scientific">Phialocephala subalpina</name>
    <dbReference type="NCBI Taxonomy" id="576137"/>
    <lineage>
        <taxon>Eukaryota</taxon>
        <taxon>Fungi</taxon>
        <taxon>Dikarya</taxon>
        <taxon>Ascomycota</taxon>
        <taxon>Pezizomycotina</taxon>
        <taxon>Leotiomycetes</taxon>
        <taxon>Helotiales</taxon>
        <taxon>Mollisiaceae</taxon>
        <taxon>Phialocephala</taxon>
        <taxon>Phialocephala fortinii species complex</taxon>
    </lineage>
</organism>
<feature type="chain" id="PRO_5012046919" description="tripeptidyl-peptidase II" evidence="16">
    <location>
        <begin position="18"/>
        <end position="654"/>
    </location>
</feature>
<dbReference type="GO" id="GO:0004252">
    <property type="term" value="F:serine-type endopeptidase activity"/>
    <property type="evidence" value="ECO:0007669"/>
    <property type="project" value="UniProtKB-UniRule"/>
</dbReference>
<keyword evidence="9 15" id="KW-0378">Hydrolase</keyword>
<evidence type="ECO:0000256" key="12">
    <source>
        <dbReference type="ARBA" id="ARBA00023026"/>
    </source>
</evidence>
<accession>A0A1L7X8B3</accession>
<dbReference type="Gene3D" id="3.40.50.200">
    <property type="entry name" value="Peptidase S8/S53 domain"/>
    <property type="match status" value="1"/>
</dbReference>
<dbReference type="InterPro" id="IPR015366">
    <property type="entry name" value="S53_propep"/>
</dbReference>
<dbReference type="PROSITE" id="PS51695">
    <property type="entry name" value="SEDOLISIN"/>
    <property type="match status" value="1"/>
</dbReference>
<protein>
    <recommendedName>
        <fullName evidence="4">tripeptidyl-peptidase II</fullName>
        <ecNumber evidence="4">3.4.14.10</ecNumber>
    </recommendedName>
</protein>
<dbReference type="InterPro" id="IPR030400">
    <property type="entry name" value="Sedolisin_dom"/>
</dbReference>
<dbReference type="EC" id="3.4.14.10" evidence="4"/>
<gene>
    <name evidence="18" type="ORF">PAC_11165</name>
</gene>
<dbReference type="GO" id="GO:0008240">
    <property type="term" value="F:tripeptidyl-peptidase activity"/>
    <property type="evidence" value="ECO:0007669"/>
    <property type="project" value="UniProtKB-EC"/>
</dbReference>
<dbReference type="SMART" id="SM00944">
    <property type="entry name" value="Pro-kuma_activ"/>
    <property type="match status" value="1"/>
</dbReference>
<feature type="domain" description="Peptidase S53" evidence="17">
    <location>
        <begin position="241"/>
        <end position="653"/>
    </location>
</feature>
<reference evidence="18 19" key="1">
    <citation type="submission" date="2016-03" db="EMBL/GenBank/DDBJ databases">
        <authorList>
            <person name="Ploux O."/>
        </authorList>
    </citation>
    <scope>NUCLEOTIDE SEQUENCE [LARGE SCALE GENOMIC DNA]</scope>
    <source>
        <strain evidence="18 19">UAMH 11012</strain>
    </source>
</reference>
<name>A0A1L7X8B3_9HELO</name>
<dbReference type="CDD" id="cd11377">
    <property type="entry name" value="Pro-peptidase_S53"/>
    <property type="match status" value="1"/>
</dbReference>
<keyword evidence="14" id="KW-0325">Glycoprotein</keyword>
<keyword evidence="5" id="KW-0964">Secreted</keyword>
<dbReference type="InterPro" id="IPR050819">
    <property type="entry name" value="Tripeptidyl-peptidase_I"/>
</dbReference>
<keyword evidence="7 15" id="KW-0479">Metal-binding</keyword>
<feature type="binding site" evidence="15">
    <location>
        <position position="633"/>
    </location>
    <ligand>
        <name>Ca(2+)</name>
        <dbReference type="ChEBI" id="CHEBI:29108"/>
    </ligand>
</feature>
<feature type="active site" description="Charge relay system" evidence="15">
    <location>
        <position position="321"/>
    </location>
</feature>
<dbReference type="GO" id="GO:0005576">
    <property type="term" value="C:extracellular region"/>
    <property type="evidence" value="ECO:0007669"/>
    <property type="project" value="UniProtKB-SubCell"/>
</dbReference>
<dbReference type="Proteomes" id="UP000184330">
    <property type="component" value="Unassembled WGS sequence"/>
</dbReference>
<evidence type="ECO:0000313" key="19">
    <source>
        <dbReference type="Proteomes" id="UP000184330"/>
    </source>
</evidence>
<evidence type="ECO:0000313" key="18">
    <source>
        <dbReference type="EMBL" id="CZR61269.1"/>
    </source>
</evidence>
<evidence type="ECO:0000256" key="11">
    <source>
        <dbReference type="ARBA" id="ARBA00022837"/>
    </source>
</evidence>
<evidence type="ECO:0000256" key="10">
    <source>
        <dbReference type="ARBA" id="ARBA00022825"/>
    </source>
</evidence>
<evidence type="ECO:0000256" key="4">
    <source>
        <dbReference type="ARBA" id="ARBA00012462"/>
    </source>
</evidence>
<comment type="cofactor">
    <cofactor evidence="15">
        <name>Ca(2+)</name>
        <dbReference type="ChEBI" id="CHEBI:29108"/>
    </cofactor>
    <text evidence="15">Binds 1 Ca(2+) ion per subunit.</text>
</comment>
<comment type="subcellular location">
    <subcellularLocation>
        <location evidence="3">Secreted</location>
        <location evidence="3">Extracellular space</location>
    </subcellularLocation>
</comment>
<feature type="active site" description="Charge relay system" evidence="15">
    <location>
        <position position="317"/>
    </location>
</feature>
<evidence type="ECO:0000256" key="5">
    <source>
        <dbReference type="ARBA" id="ARBA00022525"/>
    </source>
</evidence>
<dbReference type="SUPFAM" id="SSF52743">
    <property type="entry name" value="Subtilisin-like"/>
    <property type="match status" value="1"/>
</dbReference>
<feature type="binding site" evidence="15">
    <location>
        <position position="612"/>
    </location>
    <ligand>
        <name>Ca(2+)</name>
        <dbReference type="ChEBI" id="CHEBI:29108"/>
    </ligand>
</feature>
<evidence type="ECO:0000256" key="1">
    <source>
        <dbReference type="ARBA" id="ARBA00001910"/>
    </source>
</evidence>
<feature type="active site" description="Charge relay system" evidence="15">
    <location>
        <position position="571"/>
    </location>
</feature>
<feature type="signal peptide" evidence="16">
    <location>
        <begin position="1"/>
        <end position="17"/>
    </location>
</feature>
<dbReference type="CDD" id="cd04056">
    <property type="entry name" value="Peptidases_S53"/>
    <property type="match status" value="1"/>
</dbReference>
<evidence type="ECO:0000256" key="15">
    <source>
        <dbReference type="PROSITE-ProRule" id="PRU01032"/>
    </source>
</evidence>
<keyword evidence="12" id="KW-0843">Virulence</keyword>
<dbReference type="InterPro" id="IPR036852">
    <property type="entry name" value="Peptidase_S8/S53_dom_sf"/>
</dbReference>
<dbReference type="GO" id="GO:0006508">
    <property type="term" value="P:proteolysis"/>
    <property type="evidence" value="ECO:0007669"/>
    <property type="project" value="UniProtKB-KW"/>
</dbReference>
<comment type="function">
    <text evidence="2">Secreted tripeptidyl-peptidase which degrades proteins at acidic pHs and is involved in virulence.</text>
</comment>
<evidence type="ECO:0000259" key="17">
    <source>
        <dbReference type="PROSITE" id="PS51695"/>
    </source>
</evidence>
<feature type="binding site" evidence="15">
    <location>
        <position position="631"/>
    </location>
    <ligand>
        <name>Ca(2+)</name>
        <dbReference type="ChEBI" id="CHEBI:29108"/>
    </ligand>
</feature>
<evidence type="ECO:0000256" key="14">
    <source>
        <dbReference type="ARBA" id="ARBA00023180"/>
    </source>
</evidence>
<dbReference type="PROSITE" id="PS51257">
    <property type="entry name" value="PROKAR_LIPOPROTEIN"/>
    <property type="match status" value="1"/>
</dbReference>
<comment type="catalytic activity">
    <reaction evidence="1">
        <text>Release of an N-terminal tripeptide from a polypeptide.</text>
        <dbReference type="EC" id="3.4.14.10"/>
    </reaction>
</comment>
<dbReference type="InterPro" id="IPR000209">
    <property type="entry name" value="Peptidase_S8/S53_dom"/>
</dbReference>
<evidence type="ECO:0000256" key="7">
    <source>
        <dbReference type="ARBA" id="ARBA00022723"/>
    </source>
</evidence>
<dbReference type="EMBL" id="FJOG01000018">
    <property type="protein sequence ID" value="CZR61269.1"/>
    <property type="molecule type" value="Genomic_DNA"/>
</dbReference>
<dbReference type="GO" id="GO:0046872">
    <property type="term" value="F:metal ion binding"/>
    <property type="evidence" value="ECO:0007669"/>
    <property type="project" value="UniProtKB-UniRule"/>
</dbReference>
<dbReference type="SUPFAM" id="SSF54897">
    <property type="entry name" value="Protease propeptides/inhibitors"/>
    <property type="match status" value="1"/>
</dbReference>
<keyword evidence="11 15" id="KW-0106">Calcium</keyword>
<dbReference type="OrthoDB" id="409122at2759"/>
<dbReference type="AlphaFoldDB" id="A0A1L7X8B3"/>
<evidence type="ECO:0000256" key="8">
    <source>
        <dbReference type="ARBA" id="ARBA00022729"/>
    </source>
</evidence>
<evidence type="ECO:0000256" key="6">
    <source>
        <dbReference type="ARBA" id="ARBA00022670"/>
    </source>
</evidence>
<evidence type="ECO:0000256" key="16">
    <source>
        <dbReference type="SAM" id="SignalP"/>
    </source>
</evidence>
<keyword evidence="8 16" id="KW-0732">Signal</keyword>
<evidence type="ECO:0000256" key="2">
    <source>
        <dbReference type="ARBA" id="ARBA00002451"/>
    </source>
</evidence>
<dbReference type="STRING" id="576137.A0A1L7X8B3"/>
<evidence type="ECO:0000256" key="3">
    <source>
        <dbReference type="ARBA" id="ARBA00004239"/>
    </source>
</evidence>
<keyword evidence="10 15" id="KW-0720">Serine protease</keyword>
<keyword evidence="6 15" id="KW-0645">Protease</keyword>
<evidence type="ECO:0000256" key="13">
    <source>
        <dbReference type="ARBA" id="ARBA00023145"/>
    </source>
</evidence>
<keyword evidence="13" id="KW-0865">Zymogen</keyword>
<dbReference type="FunFam" id="3.40.50.200:FF:000015">
    <property type="entry name" value="Tripeptidyl peptidase A"/>
    <property type="match status" value="1"/>
</dbReference>
<dbReference type="PANTHER" id="PTHR14218">
    <property type="entry name" value="PROTEASE S8 TRIPEPTIDYL PEPTIDASE I CLN2"/>
    <property type="match status" value="1"/>
</dbReference>